<proteinExistence type="predicted"/>
<feature type="compositionally biased region" description="Pro residues" evidence="1">
    <location>
        <begin position="107"/>
        <end position="123"/>
    </location>
</feature>
<sequence length="123" mass="12714">MRVGVWLFGVMLSVIGTGAAAQTPPSGGGEADGSCVEVVVNGERTPAYDCLTRKLAPTMPARGPDDAAPGLASEAITQRPGNQLGLFNRAATGHRMGNTFGTSVYPQRPPPAVYTSPLLPPRP</sequence>
<keyword evidence="2" id="KW-0732">Signal</keyword>
<dbReference type="EMBL" id="CP023284">
    <property type="protein sequence ID" value="ATA55522.1"/>
    <property type="molecule type" value="Genomic_DNA"/>
</dbReference>
<feature type="chain" id="PRO_5012106024" evidence="2">
    <location>
        <begin position="22"/>
        <end position="123"/>
    </location>
</feature>
<dbReference type="RefSeq" id="WP_095745878.1">
    <property type="nucleotide sequence ID" value="NZ_CP023284.1"/>
</dbReference>
<evidence type="ECO:0000313" key="4">
    <source>
        <dbReference type="Proteomes" id="UP000217154"/>
    </source>
</evidence>
<dbReference type="Proteomes" id="UP000217154">
    <property type="component" value="Chromosome"/>
</dbReference>
<evidence type="ECO:0000313" key="3">
    <source>
        <dbReference type="EMBL" id="ATA55522.1"/>
    </source>
</evidence>
<feature type="region of interest" description="Disordered" evidence="1">
    <location>
        <begin position="60"/>
        <end position="81"/>
    </location>
</feature>
<organism evidence="3 4">
    <name type="scientific">Variovorax boronicumulans</name>
    <dbReference type="NCBI Taxonomy" id="436515"/>
    <lineage>
        <taxon>Bacteria</taxon>
        <taxon>Pseudomonadati</taxon>
        <taxon>Pseudomonadota</taxon>
        <taxon>Betaproteobacteria</taxon>
        <taxon>Burkholderiales</taxon>
        <taxon>Comamonadaceae</taxon>
        <taxon>Variovorax</taxon>
    </lineage>
</organism>
<gene>
    <name evidence="3" type="ORF">CKY39_21550</name>
</gene>
<evidence type="ECO:0000256" key="2">
    <source>
        <dbReference type="SAM" id="SignalP"/>
    </source>
</evidence>
<feature type="signal peptide" evidence="2">
    <location>
        <begin position="1"/>
        <end position="21"/>
    </location>
</feature>
<accession>A0A250DMN6</accession>
<name>A0A250DMN6_9BURK</name>
<feature type="region of interest" description="Disordered" evidence="1">
    <location>
        <begin position="98"/>
        <end position="123"/>
    </location>
</feature>
<evidence type="ECO:0000256" key="1">
    <source>
        <dbReference type="SAM" id="MobiDB-lite"/>
    </source>
</evidence>
<protein>
    <submittedName>
        <fullName evidence="3">Uncharacterized protein</fullName>
    </submittedName>
</protein>
<dbReference type="KEGG" id="vbo:CKY39_21550"/>
<reference evidence="3 4" key="1">
    <citation type="submission" date="2017-09" db="EMBL/GenBank/DDBJ databases">
        <title>The diverse metabolic capabilities of V. boronicumulans make it an excellent choice for continued studies on novel biodegradation.</title>
        <authorList>
            <person name="Sun S."/>
        </authorList>
    </citation>
    <scope>NUCLEOTIDE SEQUENCE [LARGE SCALE GENOMIC DNA]</scope>
    <source>
        <strain evidence="3 4">J1</strain>
    </source>
</reference>
<dbReference type="AlphaFoldDB" id="A0A250DMN6"/>